<dbReference type="Proteomes" id="UP000652477">
    <property type="component" value="Unassembled WGS sequence"/>
</dbReference>
<feature type="domain" description="Polymerase/histidinol phosphatase N-terminal" evidence="1">
    <location>
        <begin position="6"/>
        <end position="72"/>
    </location>
</feature>
<reference evidence="2" key="1">
    <citation type="submission" date="2020-08" db="EMBL/GenBank/DDBJ databases">
        <title>Genome public.</title>
        <authorList>
            <person name="Liu C."/>
            <person name="Sun Q."/>
        </authorList>
    </citation>
    <scope>NUCLEOTIDE SEQUENCE</scope>
    <source>
        <strain evidence="2">NSJ-55</strain>
    </source>
</reference>
<accession>A0A923LK50</accession>
<dbReference type="PANTHER" id="PTHR42924">
    <property type="entry name" value="EXONUCLEASE"/>
    <property type="match status" value="1"/>
</dbReference>
<dbReference type="PANTHER" id="PTHR42924:SF3">
    <property type="entry name" value="POLYMERASE_HISTIDINOL PHOSPHATASE N-TERMINAL DOMAIN-CONTAINING PROTEIN"/>
    <property type="match status" value="1"/>
</dbReference>
<dbReference type="RefSeq" id="WP_186876990.1">
    <property type="nucleotide sequence ID" value="NZ_JACOPF010000004.1"/>
</dbReference>
<dbReference type="GO" id="GO:0035312">
    <property type="term" value="F:5'-3' DNA exonuclease activity"/>
    <property type="evidence" value="ECO:0007669"/>
    <property type="project" value="TreeGrafter"/>
</dbReference>
<dbReference type="CDD" id="cd07438">
    <property type="entry name" value="PHP_HisPPase_AMP"/>
    <property type="match status" value="1"/>
</dbReference>
<dbReference type="EMBL" id="JACOPF010000004">
    <property type="protein sequence ID" value="MBC5690337.1"/>
    <property type="molecule type" value="Genomic_DNA"/>
</dbReference>
<dbReference type="InterPro" id="IPR004013">
    <property type="entry name" value="PHP_dom"/>
</dbReference>
<dbReference type="SMART" id="SM00481">
    <property type="entry name" value="POLIIIAc"/>
    <property type="match status" value="1"/>
</dbReference>
<sequence>MKRKTVDLHMHSGYSSDGTFSVQELFRQAKENKMQAIVIADHDTYEAAGEAEEEARRTGILTIPALELSCIDENRMVHILGYGIDTKGKHSLLELIEKIQKSRIDILPKIKENLEKEGFYVDMEEVERLAYPHPPVITNFANAILNDTRNAGNPKLSIYRQGGSKSDRPYIRFIKDYLVAGRKCYVPEYIVDIYTGIRAIREAKGVSVLAHPGEWFTKKDEPKIPRMLECGLQGMEVYTPYHSVEKEVYFKQLAEKYGLFQTAGSDYHDEQKKPGHVMGMIKAADMEMFLRLKQMIETAHAEEKKQYAGGINL</sequence>
<keyword evidence="3" id="KW-1185">Reference proteome</keyword>
<dbReference type="InterPro" id="IPR003141">
    <property type="entry name" value="Pol/His_phosphatase_N"/>
</dbReference>
<dbReference type="AlphaFoldDB" id="A0A923LK50"/>
<gene>
    <name evidence="2" type="ORF">H8S37_15580</name>
</gene>
<name>A0A923LK50_9FIRM</name>
<comment type="caution">
    <text evidence="2">The sequence shown here is derived from an EMBL/GenBank/DDBJ whole genome shotgun (WGS) entry which is preliminary data.</text>
</comment>
<dbReference type="SUPFAM" id="SSF89550">
    <property type="entry name" value="PHP domain-like"/>
    <property type="match status" value="1"/>
</dbReference>
<evidence type="ECO:0000313" key="2">
    <source>
        <dbReference type="EMBL" id="MBC5690337.1"/>
    </source>
</evidence>
<protein>
    <submittedName>
        <fullName evidence="2">PHP domain-containing protein</fullName>
    </submittedName>
</protein>
<evidence type="ECO:0000313" key="3">
    <source>
        <dbReference type="Proteomes" id="UP000652477"/>
    </source>
</evidence>
<dbReference type="InterPro" id="IPR052018">
    <property type="entry name" value="PHP_domain"/>
</dbReference>
<dbReference type="Gene3D" id="1.10.150.650">
    <property type="match status" value="1"/>
</dbReference>
<dbReference type="Gene3D" id="3.20.20.140">
    <property type="entry name" value="Metal-dependent hydrolases"/>
    <property type="match status" value="1"/>
</dbReference>
<dbReference type="InterPro" id="IPR016195">
    <property type="entry name" value="Pol/histidinol_Pase-like"/>
</dbReference>
<dbReference type="GO" id="GO:0004534">
    <property type="term" value="F:5'-3' RNA exonuclease activity"/>
    <property type="evidence" value="ECO:0007669"/>
    <property type="project" value="TreeGrafter"/>
</dbReference>
<evidence type="ECO:0000259" key="1">
    <source>
        <dbReference type="SMART" id="SM00481"/>
    </source>
</evidence>
<dbReference type="Pfam" id="PF02811">
    <property type="entry name" value="PHP"/>
    <property type="match status" value="1"/>
</dbReference>
<organism evidence="2 3">
    <name type="scientific">Mediterraneibacter hominis</name>
    <dbReference type="NCBI Taxonomy" id="2763054"/>
    <lineage>
        <taxon>Bacteria</taxon>
        <taxon>Bacillati</taxon>
        <taxon>Bacillota</taxon>
        <taxon>Clostridia</taxon>
        <taxon>Lachnospirales</taxon>
        <taxon>Lachnospiraceae</taxon>
        <taxon>Mediterraneibacter</taxon>
    </lineage>
</organism>
<proteinExistence type="predicted"/>